<protein>
    <submittedName>
        <fullName evidence="3">Uncharacterized protein</fullName>
    </submittedName>
</protein>
<proteinExistence type="predicted"/>
<feature type="region of interest" description="Disordered" evidence="1">
    <location>
        <begin position="76"/>
        <end position="120"/>
    </location>
</feature>
<evidence type="ECO:0000256" key="1">
    <source>
        <dbReference type="SAM" id="MobiDB-lite"/>
    </source>
</evidence>
<reference evidence="3" key="2">
    <citation type="journal article" date="2015" name="Data Brief">
        <title>Shoot transcriptome of the giant reed, Arundo donax.</title>
        <authorList>
            <person name="Barrero R.A."/>
            <person name="Guerrero F.D."/>
            <person name="Moolhuijzen P."/>
            <person name="Goolsby J.A."/>
            <person name="Tidwell J."/>
            <person name="Bellgard S.E."/>
            <person name="Bellgard M.I."/>
        </authorList>
    </citation>
    <scope>NUCLEOTIDE SEQUENCE</scope>
    <source>
        <tissue evidence="3">Shoot tissue taken approximately 20 cm above the soil surface</tissue>
    </source>
</reference>
<feature type="chain" id="PRO_5002042006" evidence="2">
    <location>
        <begin position="27"/>
        <end position="120"/>
    </location>
</feature>
<reference evidence="3" key="1">
    <citation type="submission" date="2014-09" db="EMBL/GenBank/DDBJ databases">
        <authorList>
            <person name="Magalhaes I.L.F."/>
            <person name="Oliveira U."/>
            <person name="Santos F.R."/>
            <person name="Vidigal T.H.D.A."/>
            <person name="Brescovit A.D."/>
            <person name="Santos A.J."/>
        </authorList>
    </citation>
    <scope>NUCLEOTIDE SEQUENCE</scope>
    <source>
        <tissue evidence="3">Shoot tissue taken approximately 20 cm above the soil surface</tissue>
    </source>
</reference>
<name>A0A0A8XXN9_ARUDO</name>
<dbReference type="EMBL" id="GBRH01280372">
    <property type="protein sequence ID" value="JAD17523.1"/>
    <property type="molecule type" value="Transcribed_RNA"/>
</dbReference>
<accession>A0A0A8XXN9</accession>
<dbReference type="AlphaFoldDB" id="A0A0A8XXN9"/>
<evidence type="ECO:0000313" key="3">
    <source>
        <dbReference type="EMBL" id="JAD17523.1"/>
    </source>
</evidence>
<keyword evidence="2" id="KW-0732">Signal</keyword>
<organism evidence="3">
    <name type="scientific">Arundo donax</name>
    <name type="common">Giant reed</name>
    <name type="synonym">Donax arundinaceus</name>
    <dbReference type="NCBI Taxonomy" id="35708"/>
    <lineage>
        <taxon>Eukaryota</taxon>
        <taxon>Viridiplantae</taxon>
        <taxon>Streptophyta</taxon>
        <taxon>Embryophyta</taxon>
        <taxon>Tracheophyta</taxon>
        <taxon>Spermatophyta</taxon>
        <taxon>Magnoliopsida</taxon>
        <taxon>Liliopsida</taxon>
        <taxon>Poales</taxon>
        <taxon>Poaceae</taxon>
        <taxon>PACMAD clade</taxon>
        <taxon>Arundinoideae</taxon>
        <taxon>Arundineae</taxon>
        <taxon>Arundo</taxon>
    </lineage>
</organism>
<sequence length="120" mass="12816">MCLRRRRLPLLLLLPLSLFVFAPPSAVSPLPRVLISCCPSPLPSHHDKVAATSGRMEEGGAMWRASTAEGVAILQGTRGGSAHRPGRGGADVAATRQMWQRQYGGPGGPRNGGPADRRRR</sequence>
<feature type="signal peptide" evidence="2">
    <location>
        <begin position="1"/>
        <end position="26"/>
    </location>
</feature>
<evidence type="ECO:0000256" key="2">
    <source>
        <dbReference type="SAM" id="SignalP"/>
    </source>
</evidence>